<dbReference type="PROSITE" id="PS50975">
    <property type="entry name" value="ATP_GRASP"/>
    <property type="match status" value="1"/>
</dbReference>
<dbReference type="PANTHER" id="PTHR43585:SF2">
    <property type="entry name" value="ATP-GRASP ENZYME FSQD"/>
    <property type="match status" value="1"/>
</dbReference>
<dbReference type="InterPro" id="IPR011761">
    <property type="entry name" value="ATP-grasp"/>
</dbReference>
<evidence type="ECO:0000256" key="3">
    <source>
        <dbReference type="ARBA" id="ARBA00022840"/>
    </source>
</evidence>
<proteinExistence type="predicted"/>
<reference evidence="7" key="1">
    <citation type="submission" date="2023-07" db="EMBL/GenBank/DDBJ databases">
        <title>30 novel species of actinomycetes from the DSMZ collection.</title>
        <authorList>
            <person name="Nouioui I."/>
        </authorList>
    </citation>
    <scope>NUCLEOTIDE SEQUENCE [LARGE SCALE GENOMIC DNA]</scope>
    <source>
        <strain evidence="7">DSM 42041</strain>
    </source>
</reference>
<evidence type="ECO:0000313" key="6">
    <source>
        <dbReference type="EMBL" id="MDT0378102.1"/>
    </source>
</evidence>
<evidence type="ECO:0000256" key="2">
    <source>
        <dbReference type="ARBA" id="ARBA00022741"/>
    </source>
</evidence>
<dbReference type="Pfam" id="PF18603">
    <property type="entry name" value="LAL_C2"/>
    <property type="match status" value="1"/>
</dbReference>
<evidence type="ECO:0000256" key="4">
    <source>
        <dbReference type="PROSITE-ProRule" id="PRU00409"/>
    </source>
</evidence>
<sequence>MTLVVLGANPTVARAADTLPCEVVHLRLTGTADGAAGAPAEGGTDSRSRVHVVDFLDRTALLPFLDEVVRPLGPLAVVSLTELGLEPAALAARHLGVTGLDPDVVRATRDKFRMRQLLEQRVPHLNPAFARGDDADAVAALFARYPSVVAKPVDGFGSNAVALLERLDDLPDDRRTPATLLEQFVEGREYSVEALSANGRHTVVGIAQKGTTAGFVEVSHLMPPPSLDERRQLLVENAVAELLDALGVTDGPSHTEVKLDGDKVVVIETHNRLGGDGIADLVRLTTGLDWRAAALGWPLGTDLPRVAPTAPAAATVFFTAPPGRVTAVADPPAPTHGTLVDWDLSVRPGDEVGALRSSADRLGSATLVAESRSDCLAAVGELTAVPVVVTQRDG</sequence>
<dbReference type="InterPro" id="IPR040570">
    <property type="entry name" value="LAL_C2"/>
</dbReference>
<dbReference type="RefSeq" id="WP_311672006.1">
    <property type="nucleotide sequence ID" value="NZ_JAVREQ010000002.1"/>
</dbReference>
<name>A0ABU2NM92_9ACTN</name>
<gene>
    <name evidence="6" type="ORF">RM572_04840</name>
</gene>
<dbReference type="Gene3D" id="3.30.470.20">
    <property type="entry name" value="ATP-grasp fold, B domain"/>
    <property type="match status" value="1"/>
</dbReference>
<comment type="caution">
    <text evidence="6">The sequence shown here is derived from an EMBL/GenBank/DDBJ whole genome shotgun (WGS) entry which is preliminary data.</text>
</comment>
<evidence type="ECO:0000256" key="1">
    <source>
        <dbReference type="ARBA" id="ARBA00022598"/>
    </source>
</evidence>
<dbReference type="EMBL" id="JAVREQ010000002">
    <property type="protein sequence ID" value="MDT0378102.1"/>
    <property type="molecule type" value="Genomic_DNA"/>
</dbReference>
<dbReference type="Pfam" id="PF13535">
    <property type="entry name" value="ATP-grasp_4"/>
    <property type="match status" value="1"/>
</dbReference>
<dbReference type="PANTHER" id="PTHR43585">
    <property type="entry name" value="FUMIPYRROLE BIOSYNTHESIS PROTEIN C"/>
    <property type="match status" value="1"/>
</dbReference>
<accession>A0ABU2NM92</accession>
<dbReference type="Proteomes" id="UP001183414">
    <property type="component" value="Unassembled WGS sequence"/>
</dbReference>
<keyword evidence="3 4" id="KW-0067">ATP-binding</keyword>
<dbReference type="Gene3D" id="3.40.50.20">
    <property type="match status" value="1"/>
</dbReference>
<keyword evidence="2 4" id="KW-0547">Nucleotide-binding</keyword>
<keyword evidence="1" id="KW-0436">Ligase</keyword>
<protein>
    <submittedName>
        <fullName evidence="6">ATP-grasp domain-containing protein</fullName>
    </submittedName>
</protein>
<organism evidence="6 7">
    <name type="scientific">Streptomyces hazeniae</name>
    <dbReference type="NCBI Taxonomy" id="3075538"/>
    <lineage>
        <taxon>Bacteria</taxon>
        <taxon>Bacillati</taxon>
        <taxon>Actinomycetota</taxon>
        <taxon>Actinomycetes</taxon>
        <taxon>Kitasatosporales</taxon>
        <taxon>Streptomycetaceae</taxon>
        <taxon>Streptomyces</taxon>
    </lineage>
</organism>
<dbReference type="InterPro" id="IPR052032">
    <property type="entry name" value="ATP-dep_AA_Ligase"/>
</dbReference>
<feature type="domain" description="ATP-grasp" evidence="5">
    <location>
        <begin position="115"/>
        <end position="299"/>
    </location>
</feature>
<evidence type="ECO:0000313" key="7">
    <source>
        <dbReference type="Proteomes" id="UP001183414"/>
    </source>
</evidence>
<dbReference type="SUPFAM" id="SSF56059">
    <property type="entry name" value="Glutathione synthetase ATP-binding domain-like"/>
    <property type="match status" value="1"/>
</dbReference>
<evidence type="ECO:0000259" key="5">
    <source>
        <dbReference type="PROSITE" id="PS50975"/>
    </source>
</evidence>
<keyword evidence="7" id="KW-1185">Reference proteome</keyword>